<reference evidence="1 2" key="1">
    <citation type="submission" date="2024-01" db="EMBL/GenBank/DDBJ databases">
        <title>A draft genome for the cacao thread blight pathogen Marasmiellus scandens.</title>
        <authorList>
            <person name="Baruah I.K."/>
            <person name="Leung J."/>
            <person name="Bukari Y."/>
            <person name="Amoako-Attah I."/>
            <person name="Meinhardt L.W."/>
            <person name="Bailey B.A."/>
            <person name="Cohen S.P."/>
        </authorList>
    </citation>
    <scope>NUCLEOTIDE SEQUENCE [LARGE SCALE GENOMIC DNA]</scope>
    <source>
        <strain evidence="1 2">GH-19</strain>
    </source>
</reference>
<evidence type="ECO:0000313" key="2">
    <source>
        <dbReference type="Proteomes" id="UP001498398"/>
    </source>
</evidence>
<dbReference type="Proteomes" id="UP001498398">
    <property type="component" value="Unassembled WGS sequence"/>
</dbReference>
<sequence>MVYVPQTAFILQLIHIPQYLEEFRLSFELQPLDSMVNHRAVPVQGVYEEWMRIPQYPQVLVDRGLADFLHRHRTITHLDLGIVSEVFITNPRLCKPFPSTALPSLKIMRVHISFLPYMISTSTSLPALEEVELHITHREVQSTWGGADIPHDRDLYRAGMAALSRHGGRIQSLQISLFARVVSMAQFSDLFTLQGITLPGIEKFTIAAVEIDAAAKLTEMIAWVGRVLPDATELCIVKTKNWSRHRKRSFVSGVTQECPSIKKIGIDAEAKPVQDWLG</sequence>
<evidence type="ECO:0000313" key="1">
    <source>
        <dbReference type="EMBL" id="KAK7451241.1"/>
    </source>
</evidence>
<gene>
    <name evidence="1" type="ORF">VKT23_012579</name>
</gene>
<comment type="caution">
    <text evidence="1">The sequence shown here is derived from an EMBL/GenBank/DDBJ whole genome shotgun (WGS) entry which is preliminary data.</text>
</comment>
<dbReference type="EMBL" id="JBANRG010000031">
    <property type="protein sequence ID" value="KAK7451241.1"/>
    <property type="molecule type" value="Genomic_DNA"/>
</dbReference>
<organism evidence="1 2">
    <name type="scientific">Marasmiellus scandens</name>
    <dbReference type="NCBI Taxonomy" id="2682957"/>
    <lineage>
        <taxon>Eukaryota</taxon>
        <taxon>Fungi</taxon>
        <taxon>Dikarya</taxon>
        <taxon>Basidiomycota</taxon>
        <taxon>Agaricomycotina</taxon>
        <taxon>Agaricomycetes</taxon>
        <taxon>Agaricomycetidae</taxon>
        <taxon>Agaricales</taxon>
        <taxon>Marasmiineae</taxon>
        <taxon>Omphalotaceae</taxon>
        <taxon>Marasmiellus</taxon>
    </lineage>
</organism>
<proteinExistence type="predicted"/>
<accession>A0ABR1J868</accession>
<name>A0ABR1J868_9AGAR</name>
<keyword evidence="2" id="KW-1185">Reference proteome</keyword>
<protein>
    <submittedName>
        <fullName evidence="1">Uncharacterized protein</fullName>
    </submittedName>
</protein>